<dbReference type="Pfam" id="PF13088">
    <property type="entry name" value="BNR_2"/>
    <property type="match status" value="1"/>
</dbReference>
<dbReference type="OrthoDB" id="41724at2"/>
<dbReference type="PANTHER" id="PTHR43752">
    <property type="entry name" value="BNR/ASP-BOX REPEAT FAMILY PROTEIN"/>
    <property type="match status" value="1"/>
</dbReference>
<sequence length="632" mass="72249">MKNVFFILAFVVVLVSTFVRLKWQEFDKNNSGFVLAQNNILDSNFDSKKVIESVTLDSMKSNMLSSTRNVKEMDSMESGELQRLLKSRVLNNPPNYSLDSKGEIILPDSEFKIIPNLELQVHASAIVGLNSKLMVLFYAGTREGDADVKIYQSFLPLDYKQNTESTNLDSKKLANIEFIDSKINENFQTTNNIESNFEDSIKNTKSTNLDSKKLVNIESNITQNSHLHFLCQSIPTLPPFCKINTKNANANFANIQESRFYKNTESNNKNLIKLANIEFIDSKINENLPFESALVSKSRQHPPIEKLGQIQRANFSTKQDSIPTINKTWSKPRAILTKQDLERLTGKYFRKLGNPIVFKDKSGKLHCFVVGVSLGGWATSKVYQFEFDASYNLVFKGELHLSPLGNMSYLVRTPAINLQNGGFMLPLAHEMFIKYPLVAYFDSNARLRFTQKINDLKFHLQPSIMPLSNTECIGIFRSYLYEENPPMMTQICSDFGNIWHSPKASNLTNHDASSVLIAFENNGRQEILLAHNDTSRKNLSLYYLVDSNLQDSKNLQNLDSKNFTTQNMESNPTFKKLFLIDLQDGEISYPAMFVDNEYLHITYTFYRKNIAYKRIKLSTIAKLIELDSKNHK</sequence>
<dbReference type="EMBL" id="QBIU01000001">
    <property type="protein sequence ID" value="MWV68532.1"/>
    <property type="molecule type" value="Genomic_DNA"/>
</dbReference>
<accession>A0A4U8TBA0</accession>
<dbReference type="RefSeq" id="WP_052062338.1">
    <property type="nucleotide sequence ID" value="NZ_JRMP02000001.1"/>
</dbReference>
<evidence type="ECO:0000313" key="2">
    <source>
        <dbReference type="EMBL" id="MWV68532.1"/>
    </source>
</evidence>
<proteinExistence type="predicted"/>
<evidence type="ECO:0000313" key="4">
    <source>
        <dbReference type="Proteomes" id="UP000029714"/>
    </source>
</evidence>
<evidence type="ECO:0000313" key="5">
    <source>
        <dbReference type="Proteomes" id="UP000477070"/>
    </source>
</evidence>
<dbReference type="InterPro" id="IPR011040">
    <property type="entry name" value="Sialidase"/>
</dbReference>
<gene>
    <name evidence="2" type="ORF">DCO61_00410</name>
    <name evidence="3" type="ORF">LS64_000755</name>
</gene>
<feature type="domain" description="Sialidase" evidence="1">
    <location>
        <begin position="326"/>
        <end position="601"/>
    </location>
</feature>
<reference evidence="3" key="3">
    <citation type="submission" date="2018-04" db="EMBL/GenBank/DDBJ databases">
        <authorList>
            <person name="Sheh A."/>
            <person name="Shen Z."/>
            <person name="Mannion A.J."/>
            <person name="Fox J.G."/>
        </authorList>
    </citation>
    <scope>NUCLEOTIDE SEQUENCE</scope>
    <source>
        <strain evidence="3">MIT 97-6194</strain>
    </source>
</reference>
<reference evidence="2 5" key="4">
    <citation type="submission" date="2019-12" db="EMBL/GenBank/DDBJ databases">
        <title>Multi-Generational Helicobacter saguini Isolates.</title>
        <authorList>
            <person name="Mannion A."/>
            <person name="Shen Z."/>
            <person name="Fox J.G."/>
        </authorList>
    </citation>
    <scope>NUCLEOTIDE SEQUENCE [LARGE SCALE GENOMIC DNA]</scope>
    <source>
        <strain evidence="2">16-048</strain>
        <strain evidence="5">16-048 (F4)</strain>
    </source>
</reference>
<name>A0A4U8TBA0_9HELI</name>
<comment type="caution">
    <text evidence="3">The sequence shown here is derived from an EMBL/GenBank/DDBJ whole genome shotgun (WGS) entry which is preliminary data.</text>
</comment>
<protein>
    <recommendedName>
        <fullName evidence="1">Sialidase domain-containing protein</fullName>
    </recommendedName>
</protein>
<keyword evidence="4" id="KW-1185">Reference proteome</keyword>
<dbReference type="InterPro" id="IPR036278">
    <property type="entry name" value="Sialidase_sf"/>
</dbReference>
<dbReference type="AlphaFoldDB" id="A0A4U8TBA0"/>
<reference evidence="3 4" key="2">
    <citation type="journal article" date="2016" name="Infect. Immun.">
        <title>Helicobacter saguini, a Novel Helicobacter Isolated from Cotton-Top Tamarins with Ulcerative Colitis, Has Proinflammatory Properties and Induces Typhlocolitis and Dysplasia in Gnotobiotic IL-10-/- Mice.</title>
        <authorList>
            <person name="Shen Z."/>
            <person name="Mannion A."/>
            <person name="Whary M.T."/>
            <person name="Muthupalani S."/>
            <person name="Sheh A."/>
            <person name="Feng Y."/>
            <person name="Gong G."/>
            <person name="Vandamme P."/>
            <person name="Holcombe H.R."/>
            <person name="Paster B.J."/>
            <person name="Fox J.G."/>
        </authorList>
    </citation>
    <scope>NUCLEOTIDE SEQUENCE [LARGE SCALE GENOMIC DNA]</scope>
    <source>
        <strain evidence="3 4">MIT 97-6194</strain>
    </source>
</reference>
<evidence type="ECO:0000259" key="1">
    <source>
        <dbReference type="Pfam" id="PF13088"/>
    </source>
</evidence>
<dbReference type="SUPFAM" id="SSF50939">
    <property type="entry name" value="Sialidases"/>
    <property type="match status" value="1"/>
</dbReference>
<organism evidence="3 4">
    <name type="scientific">Helicobacter saguini</name>
    <dbReference type="NCBI Taxonomy" id="1548018"/>
    <lineage>
        <taxon>Bacteria</taxon>
        <taxon>Pseudomonadati</taxon>
        <taxon>Campylobacterota</taxon>
        <taxon>Epsilonproteobacteria</taxon>
        <taxon>Campylobacterales</taxon>
        <taxon>Helicobacteraceae</taxon>
        <taxon>Helicobacter</taxon>
    </lineage>
</organism>
<dbReference type="Proteomes" id="UP000477070">
    <property type="component" value="Unassembled WGS sequence"/>
</dbReference>
<reference evidence="3 4" key="1">
    <citation type="journal article" date="2014" name="Genome Announc.">
        <title>Draft genome sequences of eight enterohepatic helicobacter species isolated from both laboratory and wild rodents.</title>
        <authorList>
            <person name="Sheh A."/>
            <person name="Shen Z."/>
            <person name="Fox J.G."/>
        </authorList>
    </citation>
    <scope>NUCLEOTIDE SEQUENCE [LARGE SCALE GENOMIC DNA]</scope>
    <source>
        <strain evidence="3 4">MIT 97-6194</strain>
    </source>
</reference>
<dbReference type="EMBL" id="JRMP02000001">
    <property type="protein sequence ID" value="TLD95927.1"/>
    <property type="molecule type" value="Genomic_DNA"/>
</dbReference>
<dbReference type="Proteomes" id="UP000029714">
    <property type="component" value="Unassembled WGS sequence"/>
</dbReference>
<dbReference type="PANTHER" id="PTHR43752:SF2">
    <property type="entry name" value="BNR_ASP-BOX REPEAT FAMILY PROTEIN"/>
    <property type="match status" value="1"/>
</dbReference>
<evidence type="ECO:0000313" key="3">
    <source>
        <dbReference type="EMBL" id="TLD95927.1"/>
    </source>
</evidence>